<organism evidence="3">
    <name type="scientific">marine sediment metagenome</name>
    <dbReference type="NCBI Taxonomy" id="412755"/>
    <lineage>
        <taxon>unclassified sequences</taxon>
        <taxon>metagenomes</taxon>
        <taxon>ecological metagenomes</taxon>
    </lineage>
</organism>
<dbReference type="PANTHER" id="PTHR16943:SF8">
    <property type="entry name" value="2-METHYLCITRATE DEHYDRATASE"/>
    <property type="match status" value="1"/>
</dbReference>
<protein>
    <recommendedName>
        <fullName evidence="2">MmgE/PrpD N-terminal domain-containing protein</fullName>
    </recommendedName>
</protein>
<dbReference type="SUPFAM" id="SSF103378">
    <property type="entry name" value="2-methylcitrate dehydratase PrpD"/>
    <property type="match status" value="1"/>
</dbReference>
<dbReference type="PANTHER" id="PTHR16943">
    <property type="entry name" value="2-METHYLCITRATE DEHYDRATASE-RELATED"/>
    <property type="match status" value="1"/>
</dbReference>
<comment type="caution">
    <text evidence="3">The sequence shown here is derived from an EMBL/GenBank/DDBJ whole genome shotgun (WGS) entry which is preliminary data.</text>
</comment>
<reference evidence="3" key="1">
    <citation type="journal article" date="2014" name="Front. Microbiol.">
        <title>High frequency of phylogenetically diverse reductive dehalogenase-homologous genes in deep subseafloor sedimentary metagenomes.</title>
        <authorList>
            <person name="Kawai M."/>
            <person name="Futagami T."/>
            <person name="Toyoda A."/>
            <person name="Takaki Y."/>
            <person name="Nishi S."/>
            <person name="Hori S."/>
            <person name="Arai W."/>
            <person name="Tsubouchi T."/>
            <person name="Morono Y."/>
            <person name="Uchiyama I."/>
            <person name="Ito T."/>
            <person name="Fujiyama A."/>
            <person name="Inagaki F."/>
            <person name="Takami H."/>
        </authorList>
    </citation>
    <scope>NUCLEOTIDE SEQUENCE</scope>
    <source>
        <strain evidence="3">Expedition CK06-06</strain>
    </source>
</reference>
<dbReference type="AlphaFoldDB" id="X1HSZ6"/>
<feature type="non-terminal residue" evidence="3">
    <location>
        <position position="1"/>
    </location>
</feature>
<comment type="similarity">
    <text evidence="1">Belongs to the PrpD family.</text>
</comment>
<accession>X1HSZ6</accession>
<dbReference type="InterPro" id="IPR045336">
    <property type="entry name" value="MmgE_PrpD_N"/>
</dbReference>
<gene>
    <name evidence="3" type="ORF">S03H2_35047</name>
</gene>
<proteinExistence type="inferred from homology"/>
<dbReference type="InterPro" id="IPR036148">
    <property type="entry name" value="MmgE/PrpD_sf"/>
</dbReference>
<feature type="non-terminal residue" evidence="3">
    <location>
        <position position="282"/>
    </location>
</feature>
<dbReference type="InterPro" id="IPR042183">
    <property type="entry name" value="MmgE/PrpD_sf_1"/>
</dbReference>
<dbReference type="GO" id="GO:0016829">
    <property type="term" value="F:lyase activity"/>
    <property type="evidence" value="ECO:0007669"/>
    <property type="project" value="InterPro"/>
</dbReference>
<dbReference type="EMBL" id="BARU01021415">
    <property type="protein sequence ID" value="GAH60180.1"/>
    <property type="molecule type" value="Genomic_DNA"/>
</dbReference>
<dbReference type="InterPro" id="IPR005656">
    <property type="entry name" value="MmgE_PrpD"/>
</dbReference>
<dbReference type="Pfam" id="PF03972">
    <property type="entry name" value="MmgE_PrpD_N"/>
    <property type="match status" value="1"/>
</dbReference>
<feature type="domain" description="MmgE/PrpD N-terminal" evidence="2">
    <location>
        <begin position="14"/>
        <end position="166"/>
    </location>
</feature>
<evidence type="ECO:0000259" key="2">
    <source>
        <dbReference type="Pfam" id="PF03972"/>
    </source>
</evidence>
<name>X1HSZ6_9ZZZZ</name>
<evidence type="ECO:0000313" key="3">
    <source>
        <dbReference type="EMBL" id="GAH60180.1"/>
    </source>
</evidence>
<dbReference type="Gene3D" id="1.10.4100.10">
    <property type="entry name" value="2-methylcitrate dehydratase PrpD"/>
    <property type="match status" value="1"/>
</dbReference>
<evidence type="ECO:0000256" key="1">
    <source>
        <dbReference type="ARBA" id="ARBA00006174"/>
    </source>
</evidence>
<sequence length="282" mass="29935">IPCFTLRCTLRLYVLPAPLALAESAGASGKELLLAIVLGHDIAVRIACGLAPMQTVVKEGNTETLKIAPVFGQSQFIFGGVAAASKILGLNSEKTCHALGIAGHTCSVGTMMKWAETAPSAMTKYGSGGWVSMGGVLATLMAEAGYIGDTTVFEGDYGFWRFFASESWDPAAAMKGIGKTWFIGDTDYKPYPGCRLCHSVLDQDNPGGQFRHIQCLSDASITPPAYHHHLIFELSSIAQGAGKYAFTLKLFLTGNTQSLTPSSPGNHNNCTPISNSFIALHI</sequence>